<dbReference type="AlphaFoldDB" id="A0A8S1IY67"/>
<dbReference type="Proteomes" id="UP000708148">
    <property type="component" value="Unassembled WGS sequence"/>
</dbReference>
<dbReference type="Gene3D" id="2.30.180.10">
    <property type="entry name" value="FAS1 domain"/>
    <property type="match status" value="1"/>
</dbReference>
<feature type="domain" description="FAS1" evidence="1">
    <location>
        <begin position="23"/>
        <end position="166"/>
    </location>
</feature>
<name>A0A8S1IY67_9CHLO</name>
<reference evidence="2" key="1">
    <citation type="submission" date="2020-12" db="EMBL/GenBank/DDBJ databases">
        <authorList>
            <person name="Iha C."/>
        </authorList>
    </citation>
    <scope>NUCLEOTIDE SEQUENCE</scope>
</reference>
<comment type="caution">
    <text evidence="2">The sequence shown here is derived from an EMBL/GenBank/DDBJ whole genome shotgun (WGS) entry which is preliminary data.</text>
</comment>
<protein>
    <recommendedName>
        <fullName evidence="1">FAS1 domain-containing protein</fullName>
    </recommendedName>
</protein>
<dbReference type="InterPro" id="IPR000782">
    <property type="entry name" value="FAS1_domain"/>
</dbReference>
<accession>A0A8S1IY67</accession>
<dbReference type="GO" id="GO:0005615">
    <property type="term" value="C:extracellular space"/>
    <property type="evidence" value="ECO:0007669"/>
    <property type="project" value="TreeGrafter"/>
</dbReference>
<proteinExistence type="predicted"/>
<dbReference type="InterPro" id="IPR050904">
    <property type="entry name" value="Adhesion/Biosynth-related"/>
</dbReference>
<dbReference type="SMART" id="SM00554">
    <property type="entry name" value="FAS1"/>
    <property type="match status" value="1"/>
</dbReference>
<keyword evidence="3" id="KW-1185">Reference proteome</keyword>
<organism evidence="2 3">
    <name type="scientific">Ostreobium quekettii</name>
    <dbReference type="NCBI Taxonomy" id="121088"/>
    <lineage>
        <taxon>Eukaryota</taxon>
        <taxon>Viridiplantae</taxon>
        <taxon>Chlorophyta</taxon>
        <taxon>core chlorophytes</taxon>
        <taxon>Ulvophyceae</taxon>
        <taxon>TCBD clade</taxon>
        <taxon>Bryopsidales</taxon>
        <taxon>Ostreobineae</taxon>
        <taxon>Ostreobiaceae</taxon>
        <taxon>Ostreobium</taxon>
    </lineage>
</organism>
<sequence>MLEVGWGVGRGEDLQVAGQSVGCSSVAAGVAGSPALSLLNEVFQTAEFTGALSDVNLEATVFLPTNAAFSSLIAGLRTTKEELLKQKALLTRVLQLHVVPGRALAVPDLLSSESPLVTLAAETLTVNATEVALGAAIVPPVGRAANILAGNFRACGAVAHVIDAVLLPTTASTQGFL</sequence>
<dbReference type="OrthoDB" id="513636at2759"/>
<evidence type="ECO:0000259" key="1">
    <source>
        <dbReference type="PROSITE" id="PS50213"/>
    </source>
</evidence>
<evidence type="ECO:0000313" key="2">
    <source>
        <dbReference type="EMBL" id="CAD7696111.1"/>
    </source>
</evidence>
<dbReference type="EMBL" id="CAJHUC010000433">
    <property type="protein sequence ID" value="CAD7696111.1"/>
    <property type="molecule type" value="Genomic_DNA"/>
</dbReference>
<gene>
    <name evidence="2" type="ORF">OSTQU699_LOCUS1472</name>
</gene>
<dbReference type="InterPro" id="IPR036378">
    <property type="entry name" value="FAS1_dom_sf"/>
</dbReference>
<dbReference type="SUPFAM" id="SSF82153">
    <property type="entry name" value="FAS1 domain"/>
    <property type="match status" value="1"/>
</dbReference>
<evidence type="ECO:0000313" key="3">
    <source>
        <dbReference type="Proteomes" id="UP000708148"/>
    </source>
</evidence>
<dbReference type="PROSITE" id="PS50213">
    <property type="entry name" value="FAS1"/>
    <property type="match status" value="1"/>
</dbReference>
<dbReference type="PANTHER" id="PTHR10900">
    <property type="entry name" value="PERIOSTIN-RELATED"/>
    <property type="match status" value="1"/>
</dbReference>
<dbReference type="PANTHER" id="PTHR10900:SF77">
    <property type="entry name" value="FI19380P1"/>
    <property type="match status" value="1"/>
</dbReference>
<dbReference type="Pfam" id="PF02469">
    <property type="entry name" value="Fasciclin"/>
    <property type="match status" value="1"/>
</dbReference>